<feature type="transmembrane region" description="Helical" evidence="5">
    <location>
        <begin position="12"/>
        <end position="29"/>
    </location>
</feature>
<evidence type="ECO:0000256" key="5">
    <source>
        <dbReference type="SAM" id="Phobius"/>
    </source>
</evidence>
<evidence type="ECO:0000256" key="3">
    <source>
        <dbReference type="ARBA" id="ARBA00022989"/>
    </source>
</evidence>
<protein>
    <submittedName>
        <fullName evidence="6">Chloride channel protein</fullName>
    </submittedName>
</protein>
<evidence type="ECO:0000256" key="1">
    <source>
        <dbReference type="ARBA" id="ARBA00004141"/>
    </source>
</evidence>
<dbReference type="InterPro" id="IPR014743">
    <property type="entry name" value="Cl-channel_core"/>
</dbReference>
<dbReference type="Pfam" id="PF00654">
    <property type="entry name" value="Voltage_CLC"/>
    <property type="match status" value="1"/>
</dbReference>
<dbReference type="PANTHER" id="PTHR43427:SF12">
    <property type="entry name" value="CHLORIDE TRANSPORTER"/>
    <property type="match status" value="1"/>
</dbReference>
<feature type="transmembrane region" description="Helical" evidence="5">
    <location>
        <begin position="292"/>
        <end position="311"/>
    </location>
</feature>
<dbReference type="RefSeq" id="WP_268115866.1">
    <property type="nucleotide sequence ID" value="NZ_CP113524.1"/>
</dbReference>
<evidence type="ECO:0000256" key="4">
    <source>
        <dbReference type="ARBA" id="ARBA00023136"/>
    </source>
</evidence>
<gene>
    <name evidence="6" type="ORF">OW255_05345</name>
</gene>
<feature type="transmembrane region" description="Helical" evidence="5">
    <location>
        <begin position="49"/>
        <end position="66"/>
    </location>
</feature>
<dbReference type="InterPro" id="IPR050368">
    <property type="entry name" value="ClC-type_chloride_channel"/>
</dbReference>
<proteinExistence type="predicted"/>
<sequence>MLKKVFLLYRDLILLTLIAVPIGILAGLVDTVFGRTLLWLTEIRSHHVFWLLPFLGVAGVLILWFYKKAGGRSIKGMALIFETGHGISPDIPLRLIPFSILSTWITHLFGGSAGREGVAVQIGGTIAHWFGRRLPIKDSGKILLIAGMAAGFGGLFRTPIAAAFFALEVLTVGVLEEKAVLPALFASFTASYVSGLLGLEKFTFLLKDQILISWELVVKLILAGVIFGLTGSFFSFCLHKTKESLLKWFKKPYLRIFIMGTTISLFSLLCWEGRYSGLGTNLIAMSFDHGIYTWDFAFKLLFTVLTLAAGFQGGEVTPLFSIGASLGVVLSSLLDLSPVFLAALGYAAVFGSATNTLLAPMIMGAEIFGWEYFPYFAIVCALAYSCNFNLSIYPLQKRKDGD</sequence>
<feature type="transmembrane region" description="Helical" evidence="5">
    <location>
        <begin position="375"/>
        <end position="395"/>
    </location>
</feature>
<dbReference type="Gene3D" id="1.10.3080.10">
    <property type="entry name" value="Clc chloride channel"/>
    <property type="match status" value="1"/>
</dbReference>
<keyword evidence="4 5" id="KW-0472">Membrane</keyword>
<feature type="transmembrane region" description="Helical" evidence="5">
    <location>
        <begin position="179"/>
        <end position="199"/>
    </location>
</feature>
<dbReference type="EMBL" id="CP113524">
    <property type="protein sequence ID" value="WAJ24932.1"/>
    <property type="molecule type" value="Genomic_DNA"/>
</dbReference>
<feature type="transmembrane region" description="Helical" evidence="5">
    <location>
        <begin position="317"/>
        <end position="336"/>
    </location>
</feature>
<feature type="transmembrane region" description="Helical" evidence="5">
    <location>
        <begin position="343"/>
        <end position="363"/>
    </location>
</feature>
<organism evidence="6 7">
    <name type="scientific">Lacrimispora xylanolytica</name>
    <dbReference type="NCBI Taxonomy" id="29375"/>
    <lineage>
        <taxon>Bacteria</taxon>
        <taxon>Bacillati</taxon>
        <taxon>Bacillota</taxon>
        <taxon>Clostridia</taxon>
        <taxon>Lachnospirales</taxon>
        <taxon>Lachnospiraceae</taxon>
        <taxon>Lacrimispora</taxon>
    </lineage>
</organism>
<name>A0ABY7AEP7_9FIRM</name>
<evidence type="ECO:0000256" key="2">
    <source>
        <dbReference type="ARBA" id="ARBA00022692"/>
    </source>
</evidence>
<dbReference type="Proteomes" id="UP001163115">
    <property type="component" value="Chromosome"/>
</dbReference>
<keyword evidence="2 5" id="KW-0812">Transmembrane</keyword>
<accession>A0ABY7AEP7</accession>
<keyword evidence="3 5" id="KW-1133">Transmembrane helix</keyword>
<feature type="transmembrane region" description="Helical" evidence="5">
    <location>
        <begin position="253"/>
        <end position="271"/>
    </location>
</feature>
<feature type="transmembrane region" description="Helical" evidence="5">
    <location>
        <begin position="211"/>
        <end position="233"/>
    </location>
</feature>
<feature type="transmembrane region" description="Helical" evidence="5">
    <location>
        <begin position="142"/>
        <end position="167"/>
    </location>
</feature>
<reference evidence="6" key="1">
    <citation type="submission" date="2022-11" db="EMBL/GenBank/DDBJ databases">
        <title>Lacrimispora xylanolytica sy1, complete genome.</title>
        <authorList>
            <person name="Choi S."/>
        </authorList>
    </citation>
    <scope>NUCLEOTIDE SEQUENCE</scope>
    <source>
        <strain evidence="6">Sy1</strain>
    </source>
</reference>
<dbReference type="InterPro" id="IPR001807">
    <property type="entry name" value="ClC"/>
</dbReference>
<evidence type="ECO:0000313" key="6">
    <source>
        <dbReference type="EMBL" id="WAJ24932.1"/>
    </source>
</evidence>
<dbReference type="SUPFAM" id="SSF81340">
    <property type="entry name" value="Clc chloride channel"/>
    <property type="match status" value="1"/>
</dbReference>
<keyword evidence="7" id="KW-1185">Reference proteome</keyword>
<evidence type="ECO:0000313" key="7">
    <source>
        <dbReference type="Proteomes" id="UP001163115"/>
    </source>
</evidence>
<comment type="subcellular location">
    <subcellularLocation>
        <location evidence="1">Membrane</location>
        <topology evidence="1">Multi-pass membrane protein</topology>
    </subcellularLocation>
</comment>
<dbReference type="PANTHER" id="PTHR43427">
    <property type="entry name" value="CHLORIDE CHANNEL PROTEIN CLC-E"/>
    <property type="match status" value="1"/>
</dbReference>